<name>A0ABT1F2I8_9PROT</name>
<keyword evidence="3" id="KW-1185">Reference proteome</keyword>
<feature type="transmembrane region" description="Helical" evidence="1">
    <location>
        <begin position="12"/>
        <end position="35"/>
    </location>
</feature>
<proteinExistence type="predicted"/>
<organism evidence="2 3">
    <name type="scientific">Acetobacter lambici</name>
    <dbReference type="NCBI Taxonomy" id="1332824"/>
    <lineage>
        <taxon>Bacteria</taxon>
        <taxon>Pseudomonadati</taxon>
        <taxon>Pseudomonadota</taxon>
        <taxon>Alphaproteobacteria</taxon>
        <taxon>Acetobacterales</taxon>
        <taxon>Acetobacteraceae</taxon>
        <taxon>Acetobacter</taxon>
    </lineage>
</organism>
<reference evidence="2 3" key="1">
    <citation type="submission" date="2022-06" db="EMBL/GenBank/DDBJ databases">
        <title>Acetobacer genomes from food samples.</title>
        <authorList>
            <person name="Sombolestani A."/>
        </authorList>
    </citation>
    <scope>NUCLEOTIDE SEQUENCE [LARGE SCALE GENOMIC DNA]</scope>
    <source>
        <strain evidence="2 3">R-83285</strain>
    </source>
</reference>
<comment type="caution">
    <text evidence="2">The sequence shown here is derived from an EMBL/GenBank/DDBJ whole genome shotgun (WGS) entry which is preliminary data.</text>
</comment>
<dbReference type="RefSeq" id="WP_165990973.1">
    <property type="nucleotide sequence ID" value="NZ_JAMYZY010000024.1"/>
</dbReference>
<evidence type="ECO:0000313" key="3">
    <source>
        <dbReference type="Proteomes" id="UP001523528"/>
    </source>
</evidence>
<evidence type="ECO:0000256" key="1">
    <source>
        <dbReference type="SAM" id="Phobius"/>
    </source>
</evidence>
<keyword evidence="1" id="KW-0472">Membrane</keyword>
<accession>A0ABT1F2I8</accession>
<dbReference type="EMBL" id="JAMYZZ010000023">
    <property type="protein sequence ID" value="MCP1259201.1"/>
    <property type="molecule type" value="Genomic_DNA"/>
</dbReference>
<dbReference type="Proteomes" id="UP001523528">
    <property type="component" value="Unassembled WGS sequence"/>
</dbReference>
<evidence type="ECO:0000313" key="2">
    <source>
        <dbReference type="EMBL" id="MCP1259201.1"/>
    </source>
</evidence>
<keyword evidence="1" id="KW-1133">Transmembrane helix</keyword>
<keyword evidence="1" id="KW-0812">Transmembrane</keyword>
<sequence>MVVSAMVLVPPILLGWIAMLMFGMLVQISLPAFLVGEATLFRHAVYELGNQKMFPELLCKQ</sequence>
<protein>
    <submittedName>
        <fullName evidence="2">Uncharacterized protein</fullName>
    </submittedName>
</protein>
<gene>
    <name evidence="2" type="ORF">NKW50_11420</name>
</gene>